<dbReference type="InterPro" id="IPR034746">
    <property type="entry name" value="POTRA"/>
</dbReference>
<dbReference type="InterPro" id="IPR039910">
    <property type="entry name" value="D15-like"/>
</dbReference>
<keyword evidence="5" id="KW-0677">Repeat</keyword>
<dbReference type="Pfam" id="PF07244">
    <property type="entry name" value="POTRA"/>
    <property type="match status" value="2"/>
</dbReference>
<dbReference type="InterPro" id="IPR010827">
    <property type="entry name" value="BamA/TamA_POTRA"/>
</dbReference>
<evidence type="ECO:0000256" key="6">
    <source>
        <dbReference type="ARBA" id="ARBA00023136"/>
    </source>
</evidence>
<dbReference type="Gene3D" id="2.40.160.50">
    <property type="entry name" value="membrane protein fhac: a member of the omp85/tpsb transporter family"/>
    <property type="match status" value="1"/>
</dbReference>
<evidence type="ECO:0000313" key="10">
    <source>
        <dbReference type="EMBL" id="MCW0483047.1"/>
    </source>
</evidence>
<comment type="subcellular location">
    <subcellularLocation>
        <location evidence="1">Membrane</location>
    </subcellularLocation>
</comment>
<protein>
    <recommendedName>
        <fullName evidence="8">Outer membrane protein assembly factor BamA</fullName>
    </recommendedName>
</protein>
<feature type="domain" description="POTRA" evidence="9">
    <location>
        <begin position="28"/>
        <end position="119"/>
    </location>
</feature>
<dbReference type="GO" id="GO:0071709">
    <property type="term" value="P:membrane assembly"/>
    <property type="evidence" value="ECO:0007669"/>
    <property type="project" value="InterPro"/>
</dbReference>
<dbReference type="GO" id="GO:0009279">
    <property type="term" value="C:cell outer membrane"/>
    <property type="evidence" value="ECO:0007669"/>
    <property type="project" value="UniProtKB-UniRule"/>
</dbReference>
<dbReference type="NCBIfam" id="TIGR03303">
    <property type="entry name" value="OM_YaeT"/>
    <property type="match status" value="1"/>
</dbReference>
<dbReference type="PANTHER" id="PTHR12815:SF47">
    <property type="entry name" value="TRANSLOCATION AND ASSEMBLY MODULE SUBUNIT TAMA"/>
    <property type="match status" value="1"/>
</dbReference>
<accession>A0AA42C9Y2</accession>
<evidence type="ECO:0000256" key="1">
    <source>
        <dbReference type="ARBA" id="ARBA00004370"/>
    </source>
</evidence>
<dbReference type="Proteomes" id="UP001163821">
    <property type="component" value="Unassembled WGS sequence"/>
</dbReference>
<comment type="caution">
    <text evidence="10">The sequence shown here is derived from an EMBL/GenBank/DDBJ whole genome shotgun (WGS) entry which is preliminary data.</text>
</comment>
<dbReference type="InterPro" id="IPR000184">
    <property type="entry name" value="Bac_surfAg_D15"/>
</dbReference>
<dbReference type="PANTHER" id="PTHR12815">
    <property type="entry name" value="SORTING AND ASSEMBLY MACHINERY SAMM50 PROTEIN FAMILY MEMBER"/>
    <property type="match status" value="1"/>
</dbReference>
<dbReference type="Gene3D" id="3.10.20.310">
    <property type="entry name" value="membrane protein fhac"/>
    <property type="match status" value="3"/>
</dbReference>
<dbReference type="Pfam" id="PF01103">
    <property type="entry name" value="Omp85"/>
    <property type="match status" value="1"/>
</dbReference>
<dbReference type="EMBL" id="JAPAAF010000011">
    <property type="protein sequence ID" value="MCW0483047.1"/>
    <property type="molecule type" value="Genomic_DNA"/>
</dbReference>
<evidence type="ECO:0000256" key="2">
    <source>
        <dbReference type="ARBA" id="ARBA00022452"/>
    </source>
</evidence>
<evidence type="ECO:0000313" key="11">
    <source>
        <dbReference type="Proteomes" id="UP001163821"/>
    </source>
</evidence>
<keyword evidence="3" id="KW-0812">Transmembrane</keyword>
<gene>
    <name evidence="10" type="primary">bamA</name>
    <name evidence="10" type="ORF">N2K84_09925</name>
</gene>
<dbReference type="InterPro" id="IPR023707">
    <property type="entry name" value="OM_assembly_BamA"/>
</dbReference>
<reference evidence="10" key="1">
    <citation type="submission" date="2022-10" db="EMBL/GenBank/DDBJ databases">
        <title>Gaoshiqiia sediminis gen. nov., sp. nov., isolated from coastal sediment.</title>
        <authorList>
            <person name="Yu W.X."/>
            <person name="Mu D.S."/>
            <person name="Du J.Z."/>
            <person name="Liang Y.Q."/>
        </authorList>
    </citation>
    <scope>NUCLEOTIDE SEQUENCE</scope>
    <source>
        <strain evidence="10">A06</strain>
    </source>
</reference>
<keyword evidence="2" id="KW-1134">Transmembrane beta strand</keyword>
<dbReference type="PROSITE" id="PS51779">
    <property type="entry name" value="POTRA"/>
    <property type="match status" value="1"/>
</dbReference>
<organism evidence="10 11">
    <name type="scientific">Gaoshiqia sediminis</name>
    <dbReference type="NCBI Taxonomy" id="2986998"/>
    <lineage>
        <taxon>Bacteria</taxon>
        <taxon>Pseudomonadati</taxon>
        <taxon>Bacteroidota</taxon>
        <taxon>Bacteroidia</taxon>
        <taxon>Marinilabiliales</taxon>
        <taxon>Prolixibacteraceae</taxon>
        <taxon>Gaoshiqia</taxon>
    </lineage>
</organism>
<evidence type="ECO:0000256" key="7">
    <source>
        <dbReference type="ARBA" id="ARBA00023237"/>
    </source>
</evidence>
<proteinExistence type="predicted"/>
<evidence type="ECO:0000256" key="5">
    <source>
        <dbReference type="ARBA" id="ARBA00022737"/>
    </source>
</evidence>
<name>A0AA42C9Y2_9BACT</name>
<sequence>MHKSVPVIFLFLLNILAATQLLQGQENYEIRRITFTGNKTLDESVLTEALAIKKVSYLEKLFTKSEPSLYNQELLDIDLERLTRFCQREGFLDASVTLHPPKVNDNRQVVKLNFTIDEGQPVLIDSMNLRLTEESSIDPDSLWQKISRKLELSAGKRFRDQALLNDVQLLEDAFRNLGHAYAKTDYQLKLKPAQQAVAITYEVNPGPLCHVGETSISGYKNTSERFIHEQLEYEEGQLYNKSLLDKTRKDLYQLQLFRVVSVLPETDAATRKSPIPVKLYVEEAPRVSTRFGLGYGTEDQFRTFLDLNYRGFLSGARRINLYLKHSALVPYSASLRWIQPQFLTKNSSLTFNPFISRNTEPGYETRTYGLNVPLTYRFNDQLTSSLTYYFEKVQQTIEAEDAEFKDMESRKFPYNKSGVLLSTVFNNARPQFSPTHGQSLSVGFKLNGHLFGTDFNYTRLWSDFRSYHKLGDWVLAFRMMGGGIASADSSQFIPVEDRFYSGGSNSVRGWNRSELGPKRESGTPLGGKSLLESNLELRYPLFWRLSGVAFLDAGNVWANSYNYRLNDLAYAAGGGIRIDTPIGPIRFDLGFPVWNEKKSPQFFISVGQAF</sequence>
<evidence type="ECO:0000256" key="4">
    <source>
        <dbReference type="ARBA" id="ARBA00022729"/>
    </source>
</evidence>
<dbReference type="RefSeq" id="WP_282591649.1">
    <property type="nucleotide sequence ID" value="NZ_JAPAAF010000011.1"/>
</dbReference>
<keyword evidence="7" id="KW-0998">Cell outer membrane</keyword>
<evidence type="ECO:0000259" key="9">
    <source>
        <dbReference type="PROSITE" id="PS51779"/>
    </source>
</evidence>
<evidence type="ECO:0000256" key="3">
    <source>
        <dbReference type="ARBA" id="ARBA00022692"/>
    </source>
</evidence>
<keyword evidence="11" id="KW-1185">Reference proteome</keyword>
<dbReference type="AlphaFoldDB" id="A0AA42C9Y2"/>
<keyword evidence="6" id="KW-0472">Membrane</keyword>
<evidence type="ECO:0000256" key="8">
    <source>
        <dbReference type="NCBIfam" id="TIGR03303"/>
    </source>
</evidence>
<keyword evidence="4" id="KW-0732">Signal</keyword>